<dbReference type="HAMAP" id="MF_00318">
    <property type="entry name" value="Enolase"/>
    <property type="match status" value="1"/>
</dbReference>
<comment type="caution">
    <text evidence="18">The sequence shown here is derived from an EMBL/GenBank/DDBJ whole genome shotgun (WGS) entry which is preliminary data.</text>
</comment>
<evidence type="ECO:0000256" key="8">
    <source>
        <dbReference type="ARBA" id="ARBA00022842"/>
    </source>
</evidence>
<feature type="domain" description="Enolase C-terminal TIM barrel" evidence="16">
    <location>
        <begin position="138"/>
        <end position="424"/>
    </location>
</feature>
<dbReference type="PROSITE" id="PS00164">
    <property type="entry name" value="ENOLASE"/>
    <property type="match status" value="1"/>
</dbReference>
<dbReference type="Pfam" id="PF00113">
    <property type="entry name" value="Enolase_C"/>
    <property type="match status" value="1"/>
</dbReference>
<comment type="pathway">
    <text evidence="1 12">Carbohydrate degradation; glycolysis; pyruvate from D-glyceraldehyde 3-phosphate: step 4/5.</text>
</comment>
<evidence type="ECO:0000256" key="3">
    <source>
        <dbReference type="ARBA" id="ARBA00012058"/>
    </source>
</evidence>
<dbReference type="Proteomes" id="UP000233491">
    <property type="component" value="Unassembled WGS sequence"/>
</dbReference>
<dbReference type="NCBIfam" id="TIGR01060">
    <property type="entry name" value="eno"/>
    <property type="match status" value="1"/>
</dbReference>
<evidence type="ECO:0000256" key="11">
    <source>
        <dbReference type="ARBA" id="ARBA00045763"/>
    </source>
</evidence>
<sequence length="425" mass="44848">MTAIIDIVGRQIFDSRGNPTVEVDVVLEDGSFGRAAVPSGASTGAHEAVELRDGGSRYLGKGVTKAVASVNDEIYKAIAGMDAEDLLAIDKAMIELDGTPNKARLGANAILGVSLAVAKAAAEAAGLPLYRYVGGPNAHILPVPMMNIVNGGVHADNPIDFQEFMILPVGADSIADAVRIGTEVFHTLKSGLKKAGHNTNVGDEGGFAPNLGSAVEALDFIVASIEKAGFKPGQDVYLGLDCASTEFFKDGKYHYEGEGKVRSVDEQVEYLAKLVADYPIITIEDGMSEDDWAGWKKLTDKIGGKCQLVGDDLFVTNTKRLVQGIKAGTANSILVKVNQIGSLSETLDAVETAHKAGYTAVMSHRSGETEDYTIADLAVATNCGQIKTGSLARSDRIAKYNQLIRIEEELGSQAKYAGRSVVKGA</sequence>
<feature type="binding site" evidence="14">
    <location>
        <position position="387"/>
    </location>
    <ligand>
        <name>substrate</name>
    </ligand>
</feature>
<dbReference type="PANTHER" id="PTHR11902:SF1">
    <property type="entry name" value="ENOLASE"/>
    <property type="match status" value="1"/>
</dbReference>
<dbReference type="SUPFAM" id="SSF54826">
    <property type="entry name" value="Enolase N-terminal domain-like"/>
    <property type="match status" value="1"/>
</dbReference>
<feature type="binding site" evidence="14">
    <location>
        <begin position="363"/>
        <end position="366"/>
    </location>
    <ligand>
        <name>substrate</name>
    </ligand>
</feature>
<keyword evidence="10 12" id="KW-0456">Lyase</keyword>
<evidence type="ECO:0000256" key="7">
    <source>
        <dbReference type="ARBA" id="ARBA00022723"/>
    </source>
</evidence>
<comment type="cofactor">
    <cofactor evidence="12">
        <name>Mg(2+)</name>
        <dbReference type="ChEBI" id="CHEBI:18420"/>
    </cofactor>
    <text evidence="12">Binds a second Mg(2+) ion via substrate during catalysis.</text>
</comment>
<dbReference type="Gene3D" id="3.30.390.10">
    <property type="entry name" value="Enolase-like, N-terminal domain"/>
    <property type="match status" value="1"/>
</dbReference>
<dbReference type="PIRSF" id="PIRSF001400">
    <property type="entry name" value="Enolase"/>
    <property type="match status" value="1"/>
</dbReference>
<dbReference type="GO" id="GO:0005576">
    <property type="term" value="C:extracellular region"/>
    <property type="evidence" value="ECO:0007669"/>
    <property type="project" value="UniProtKB-SubCell"/>
</dbReference>
<feature type="active site" description="Proton donor" evidence="12 13">
    <location>
        <position position="204"/>
    </location>
</feature>
<keyword evidence="8 12" id="KW-0460">Magnesium</keyword>
<dbReference type="PRINTS" id="PR00148">
    <property type="entry name" value="ENOLASE"/>
</dbReference>
<protein>
    <recommendedName>
        <fullName evidence="4 12">Enolase</fullName>
        <ecNumber evidence="3 12">4.2.1.11</ecNumber>
    </recommendedName>
    <alternativeName>
        <fullName evidence="12">2-phospho-D-glycerate hydro-lyase</fullName>
    </alternativeName>
    <alternativeName>
        <fullName evidence="12">2-phosphoglycerate dehydratase</fullName>
    </alternativeName>
</protein>
<feature type="binding site" evidence="12 15">
    <location>
        <position position="284"/>
    </location>
    <ligand>
        <name>Mg(2+)</name>
        <dbReference type="ChEBI" id="CHEBI:18420"/>
    </ligand>
</feature>
<reference evidence="18 19" key="1">
    <citation type="submission" date="2017-12" db="EMBL/GenBank/DDBJ databases">
        <title>Anaerobic carbon monoxide metabolism by Pleomorphomonas carboxyditropha sp. nov., a new mesophilic hydrogenogenic carboxidotroph.</title>
        <authorList>
            <person name="Esquivel-Elizondo S."/>
            <person name="Krajmalnik-Brown R."/>
        </authorList>
    </citation>
    <scope>NUCLEOTIDE SEQUENCE [LARGE SCALE GENOMIC DNA]</scope>
    <source>
        <strain evidence="18 19">R5-392</strain>
    </source>
</reference>
<keyword evidence="19" id="KW-1185">Reference proteome</keyword>
<feature type="binding site" evidence="12">
    <location>
        <position position="365"/>
    </location>
    <ligand>
        <name>(2R)-2-phosphoglycerate</name>
        <dbReference type="ChEBI" id="CHEBI:58289"/>
    </ligand>
</feature>
<keyword evidence="7 12" id="KW-0479">Metal-binding</keyword>
<dbReference type="GO" id="GO:0000287">
    <property type="term" value="F:magnesium ion binding"/>
    <property type="evidence" value="ECO:0007669"/>
    <property type="project" value="UniProtKB-UniRule"/>
</dbReference>
<keyword evidence="5 12" id="KW-0963">Cytoplasm</keyword>
<dbReference type="SUPFAM" id="SSF51604">
    <property type="entry name" value="Enolase C-terminal domain-like"/>
    <property type="match status" value="1"/>
</dbReference>
<dbReference type="SFLD" id="SFLDS00001">
    <property type="entry name" value="Enolase"/>
    <property type="match status" value="1"/>
</dbReference>
<feature type="binding site" evidence="12">
    <location>
        <position position="162"/>
    </location>
    <ligand>
        <name>(2R)-2-phosphoglycerate</name>
        <dbReference type="ChEBI" id="CHEBI:58289"/>
    </ligand>
</feature>
<evidence type="ECO:0000256" key="5">
    <source>
        <dbReference type="ARBA" id="ARBA00022490"/>
    </source>
</evidence>
<feature type="binding site" evidence="12 15">
    <location>
        <position position="241"/>
    </location>
    <ligand>
        <name>Mg(2+)</name>
        <dbReference type="ChEBI" id="CHEBI:18420"/>
    </ligand>
</feature>
<feature type="binding site" evidence="12 15">
    <location>
        <position position="311"/>
    </location>
    <ligand>
        <name>Mg(2+)</name>
        <dbReference type="ChEBI" id="CHEBI:18420"/>
    </ligand>
</feature>
<organism evidence="18 19">
    <name type="scientific">Pleomorphomonas diazotrophica</name>
    <dbReference type="NCBI Taxonomy" id="1166257"/>
    <lineage>
        <taxon>Bacteria</taxon>
        <taxon>Pseudomonadati</taxon>
        <taxon>Pseudomonadota</taxon>
        <taxon>Alphaproteobacteria</taxon>
        <taxon>Hyphomicrobiales</taxon>
        <taxon>Pleomorphomonadaceae</taxon>
        <taxon>Pleomorphomonas</taxon>
    </lineage>
</organism>
<dbReference type="Pfam" id="PF03952">
    <property type="entry name" value="Enolase_N"/>
    <property type="match status" value="1"/>
</dbReference>
<evidence type="ECO:0000256" key="2">
    <source>
        <dbReference type="ARBA" id="ARBA00009604"/>
    </source>
</evidence>
<name>A0A1I4U831_9HYPH</name>
<keyword evidence="6 12" id="KW-0964">Secreted</keyword>
<evidence type="ECO:0000256" key="15">
    <source>
        <dbReference type="PIRSR" id="PIRSR001400-3"/>
    </source>
</evidence>
<dbReference type="SMART" id="SM01192">
    <property type="entry name" value="Enolase_C"/>
    <property type="match status" value="1"/>
</dbReference>
<dbReference type="OrthoDB" id="9804716at2"/>
<dbReference type="SFLD" id="SFLDG00178">
    <property type="entry name" value="enolase"/>
    <property type="match status" value="1"/>
</dbReference>
<evidence type="ECO:0000256" key="13">
    <source>
        <dbReference type="PIRSR" id="PIRSR001400-1"/>
    </source>
</evidence>
<evidence type="ECO:0000256" key="14">
    <source>
        <dbReference type="PIRSR" id="PIRSR001400-2"/>
    </source>
</evidence>
<dbReference type="GO" id="GO:0006096">
    <property type="term" value="P:glycolytic process"/>
    <property type="evidence" value="ECO:0007669"/>
    <property type="project" value="UniProtKB-UniRule"/>
</dbReference>
<feature type="active site" description="Proton acceptor" evidence="12 13">
    <location>
        <position position="336"/>
    </location>
</feature>
<gene>
    <name evidence="12" type="primary">eno</name>
    <name evidence="18" type="ORF">CXZ10_00495</name>
</gene>
<feature type="binding site" evidence="12">
    <location>
        <position position="387"/>
    </location>
    <ligand>
        <name>(2R)-2-phosphoglycerate</name>
        <dbReference type="ChEBI" id="CHEBI:58289"/>
    </ligand>
</feature>
<dbReference type="InterPro" id="IPR020809">
    <property type="entry name" value="Enolase_CS"/>
</dbReference>
<dbReference type="EC" id="4.2.1.11" evidence="3 12"/>
<evidence type="ECO:0000256" key="10">
    <source>
        <dbReference type="ARBA" id="ARBA00023239"/>
    </source>
</evidence>
<evidence type="ECO:0000256" key="12">
    <source>
        <dbReference type="HAMAP-Rule" id="MF_00318"/>
    </source>
</evidence>
<dbReference type="InterPro" id="IPR000941">
    <property type="entry name" value="Enolase"/>
</dbReference>
<evidence type="ECO:0000313" key="18">
    <source>
        <dbReference type="EMBL" id="PKR91231.1"/>
    </source>
</evidence>
<dbReference type="FunFam" id="3.30.390.10:FF:000001">
    <property type="entry name" value="Enolase"/>
    <property type="match status" value="1"/>
</dbReference>
<dbReference type="InterPro" id="IPR036849">
    <property type="entry name" value="Enolase-like_C_sf"/>
</dbReference>
<feature type="binding site" evidence="12">
    <location>
        <position position="336"/>
    </location>
    <ligand>
        <name>(2R)-2-phosphoglycerate</name>
        <dbReference type="ChEBI" id="CHEBI:58289"/>
    </ligand>
</feature>
<dbReference type="UniPathway" id="UPA00109">
    <property type="reaction ID" value="UER00187"/>
</dbReference>
<comment type="function">
    <text evidence="11 12">Catalyzes the reversible conversion of 2-phosphoglycerate (2-PG) into phosphoenolpyruvate (PEP). It is essential for the degradation of carbohydrates via glycolysis.</text>
</comment>
<dbReference type="InterPro" id="IPR020810">
    <property type="entry name" value="Enolase_C"/>
</dbReference>
<feature type="binding site" evidence="14">
    <location>
        <position position="163"/>
    </location>
    <ligand>
        <name>substrate</name>
    </ligand>
</feature>
<dbReference type="GO" id="GO:0000015">
    <property type="term" value="C:phosphopyruvate hydratase complex"/>
    <property type="evidence" value="ECO:0007669"/>
    <property type="project" value="InterPro"/>
</dbReference>
<dbReference type="SFLD" id="SFLDF00002">
    <property type="entry name" value="enolase"/>
    <property type="match status" value="1"/>
</dbReference>
<evidence type="ECO:0000259" key="17">
    <source>
        <dbReference type="SMART" id="SM01193"/>
    </source>
</evidence>
<comment type="cofactor">
    <cofactor evidence="15">
        <name>Mg(2+)</name>
        <dbReference type="ChEBI" id="CHEBI:18420"/>
    </cofactor>
    <text evidence="15">Mg(2+) is required for catalysis and for stabilizing the dimer.</text>
</comment>
<dbReference type="EMBL" id="PJNW01000001">
    <property type="protein sequence ID" value="PKR91231.1"/>
    <property type="molecule type" value="Genomic_DNA"/>
</dbReference>
<evidence type="ECO:0000256" key="1">
    <source>
        <dbReference type="ARBA" id="ARBA00005031"/>
    </source>
</evidence>
<dbReference type="GO" id="GO:0009986">
    <property type="term" value="C:cell surface"/>
    <property type="evidence" value="ECO:0007669"/>
    <property type="project" value="UniProtKB-SubCell"/>
</dbReference>
<keyword evidence="18" id="KW-0670">Pyruvate</keyword>
<dbReference type="AlphaFoldDB" id="A0A1I4U831"/>
<evidence type="ECO:0000256" key="6">
    <source>
        <dbReference type="ARBA" id="ARBA00022525"/>
    </source>
</evidence>
<dbReference type="CDD" id="cd03313">
    <property type="entry name" value="enolase"/>
    <property type="match status" value="1"/>
</dbReference>
<dbReference type="GO" id="GO:0004634">
    <property type="term" value="F:phosphopyruvate hydratase activity"/>
    <property type="evidence" value="ECO:0007669"/>
    <property type="project" value="UniProtKB-UniRule"/>
</dbReference>
<evidence type="ECO:0000256" key="4">
    <source>
        <dbReference type="ARBA" id="ARBA00017068"/>
    </source>
</evidence>
<dbReference type="FunFam" id="3.20.20.120:FF:000001">
    <property type="entry name" value="Enolase"/>
    <property type="match status" value="1"/>
</dbReference>
<comment type="subcellular location">
    <subcellularLocation>
        <location evidence="12">Cytoplasm</location>
    </subcellularLocation>
    <subcellularLocation>
        <location evidence="12">Secreted</location>
    </subcellularLocation>
    <subcellularLocation>
        <location evidence="12">Cell surface</location>
    </subcellularLocation>
    <text evidence="12">Fractions of enolase are present in both the cytoplasm and on the cell surface.</text>
</comment>
<keyword evidence="9 12" id="KW-0324">Glycolysis</keyword>
<dbReference type="PANTHER" id="PTHR11902">
    <property type="entry name" value="ENOLASE"/>
    <property type="match status" value="1"/>
</dbReference>
<feature type="binding site" evidence="14">
    <location>
        <position position="154"/>
    </location>
    <ligand>
        <name>substrate</name>
    </ligand>
</feature>
<dbReference type="InterPro" id="IPR029017">
    <property type="entry name" value="Enolase-like_N"/>
</dbReference>
<comment type="similarity">
    <text evidence="2 12">Belongs to the enolase family.</text>
</comment>
<feature type="binding site" evidence="14">
    <location>
        <position position="284"/>
    </location>
    <ligand>
        <name>substrate</name>
    </ligand>
</feature>
<comment type="catalytic activity">
    <reaction evidence="12">
        <text>(2R)-2-phosphoglycerate = phosphoenolpyruvate + H2O</text>
        <dbReference type="Rhea" id="RHEA:10164"/>
        <dbReference type="ChEBI" id="CHEBI:15377"/>
        <dbReference type="ChEBI" id="CHEBI:58289"/>
        <dbReference type="ChEBI" id="CHEBI:58702"/>
        <dbReference type="EC" id="4.2.1.11"/>
    </reaction>
</comment>
<feature type="binding site" evidence="14">
    <location>
        <position position="311"/>
    </location>
    <ligand>
        <name>substrate</name>
    </ligand>
</feature>
<evidence type="ECO:0000313" key="19">
    <source>
        <dbReference type="Proteomes" id="UP000233491"/>
    </source>
</evidence>
<accession>A0A1I4U831</accession>
<feature type="domain" description="Enolase N-terminal" evidence="17">
    <location>
        <begin position="4"/>
        <end position="133"/>
    </location>
</feature>
<dbReference type="SMART" id="SM01193">
    <property type="entry name" value="Enolase_N"/>
    <property type="match status" value="1"/>
</dbReference>
<evidence type="ECO:0000259" key="16">
    <source>
        <dbReference type="SMART" id="SM01192"/>
    </source>
</evidence>
<feature type="binding site" evidence="12">
    <location>
        <position position="366"/>
    </location>
    <ligand>
        <name>(2R)-2-phosphoglycerate</name>
        <dbReference type="ChEBI" id="CHEBI:58289"/>
    </ligand>
</feature>
<dbReference type="Gene3D" id="3.20.20.120">
    <property type="entry name" value="Enolase-like C-terminal domain"/>
    <property type="match status" value="1"/>
</dbReference>
<dbReference type="RefSeq" id="WP_101286994.1">
    <property type="nucleotide sequence ID" value="NZ_FOUQ01000007.1"/>
</dbReference>
<proteinExistence type="inferred from homology"/>
<dbReference type="InterPro" id="IPR020811">
    <property type="entry name" value="Enolase_N"/>
</dbReference>
<evidence type="ECO:0000256" key="9">
    <source>
        <dbReference type="ARBA" id="ARBA00023152"/>
    </source>
</evidence>